<reference evidence="2 3" key="1">
    <citation type="journal article" date="2014" name="Genome Announc.">
        <title>Draft Genome Sequence of Cytophaga fermentans JCM 21142T, a Facultative Anaerobe Isolated from Marine Mud.</title>
        <authorList>
            <person name="Starns D."/>
            <person name="Oshima K."/>
            <person name="Suda W."/>
            <person name="Iino T."/>
            <person name="Yuki M."/>
            <person name="Inoue J."/>
            <person name="Kitamura K."/>
            <person name="Iida T."/>
            <person name="Darby A."/>
            <person name="Hattori M."/>
            <person name="Ohkuma M."/>
        </authorList>
    </citation>
    <scope>NUCLEOTIDE SEQUENCE [LARGE SCALE GENOMIC DNA]</scope>
    <source>
        <strain evidence="2 3">JCM 21142</strain>
    </source>
</reference>
<dbReference type="EMBL" id="BAMD01000013">
    <property type="protein sequence ID" value="GAF02785.1"/>
    <property type="molecule type" value="Genomic_DNA"/>
</dbReference>
<sequence length="67" mass="7641">MVCKLQNMTSKLLYLLIGIFLFNACTASVDDVYLVQGDHATDLEKNAIQDLKKDLMKVTNKNIEIFF</sequence>
<dbReference type="AlphaFoldDB" id="W7XWQ5"/>
<keyword evidence="1" id="KW-0732">Signal</keyword>
<accession>W7XWQ5</accession>
<feature type="signal peptide" evidence="1">
    <location>
        <begin position="1"/>
        <end position="27"/>
    </location>
</feature>
<protein>
    <submittedName>
        <fullName evidence="2">Uncharacterized protein</fullName>
    </submittedName>
</protein>
<comment type="caution">
    <text evidence="2">The sequence shown here is derived from an EMBL/GenBank/DDBJ whole genome shotgun (WGS) entry which is preliminary data.</text>
</comment>
<keyword evidence="3" id="KW-1185">Reference proteome</keyword>
<dbReference type="Proteomes" id="UP000019402">
    <property type="component" value="Unassembled WGS sequence"/>
</dbReference>
<dbReference type="RefSeq" id="WP_161636241.1">
    <property type="nucleotide sequence ID" value="NZ_BAMD01000013.1"/>
</dbReference>
<name>W7XWQ5_9BACT</name>
<evidence type="ECO:0000313" key="2">
    <source>
        <dbReference type="EMBL" id="GAF02785.1"/>
    </source>
</evidence>
<proteinExistence type="predicted"/>
<organism evidence="2 3">
    <name type="scientific">Saccharicrinis fermentans DSM 9555 = JCM 21142</name>
    <dbReference type="NCBI Taxonomy" id="869213"/>
    <lineage>
        <taxon>Bacteria</taxon>
        <taxon>Pseudomonadati</taxon>
        <taxon>Bacteroidota</taxon>
        <taxon>Bacteroidia</taxon>
        <taxon>Marinilabiliales</taxon>
        <taxon>Marinilabiliaceae</taxon>
        <taxon>Saccharicrinis</taxon>
    </lineage>
</organism>
<feature type="chain" id="PRO_5004903841" evidence="1">
    <location>
        <begin position="28"/>
        <end position="67"/>
    </location>
</feature>
<gene>
    <name evidence="2" type="ORF">JCM21142_41428</name>
</gene>
<evidence type="ECO:0000313" key="3">
    <source>
        <dbReference type="Proteomes" id="UP000019402"/>
    </source>
</evidence>
<evidence type="ECO:0000256" key="1">
    <source>
        <dbReference type="SAM" id="SignalP"/>
    </source>
</evidence>